<dbReference type="PROSITE" id="PS51892">
    <property type="entry name" value="SUBTILASE"/>
    <property type="match status" value="1"/>
</dbReference>
<organism evidence="9 10">
    <name type="scientific">Actinomadura rubrisoli</name>
    <dbReference type="NCBI Taxonomy" id="2530368"/>
    <lineage>
        <taxon>Bacteria</taxon>
        <taxon>Bacillati</taxon>
        <taxon>Actinomycetota</taxon>
        <taxon>Actinomycetes</taxon>
        <taxon>Streptosporangiales</taxon>
        <taxon>Thermomonosporaceae</taxon>
        <taxon>Actinomadura</taxon>
    </lineage>
</organism>
<keyword evidence="10" id="KW-1185">Reference proteome</keyword>
<evidence type="ECO:0000256" key="7">
    <source>
        <dbReference type="SAM" id="MobiDB-lite"/>
    </source>
</evidence>
<dbReference type="GO" id="GO:0004252">
    <property type="term" value="F:serine-type endopeptidase activity"/>
    <property type="evidence" value="ECO:0007669"/>
    <property type="project" value="UniProtKB-UniRule"/>
</dbReference>
<dbReference type="OrthoDB" id="5177045at2"/>
<dbReference type="InterPro" id="IPR023828">
    <property type="entry name" value="Peptidase_S8_Ser-AS"/>
</dbReference>
<evidence type="ECO:0000259" key="8">
    <source>
        <dbReference type="Pfam" id="PF00082"/>
    </source>
</evidence>
<dbReference type="Pfam" id="PF00082">
    <property type="entry name" value="Peptidase_S8"/>
    <property type="match status" value="1"/>
</dbReference>
<keyword evidence="3 5" id="KW-0378">Hydrolase</keyword>
<dbReference type="InterPro" id="IPR036852">
    <property type="entry name" value="Peptidase_S8/S53_dom_sf"/>
</dbReference>
<accession>A0A4R5BK93</accession>
<name>A0A4R5BK93_9ACTN</name>
<dbReference type="AlphaFoldDB" id="A0A4R5BK93"/>
<comment type="caution">
    <text evidence="9">The sequence shown here is derived from an EMBL/GenBank/DDBJ whole genome shotgun (WGS) entry which is preliminary data.</text>
</comment>
<dbReference type="PROSITE" id="PS00138">
    <property type="entry name" value="SUBTILASE_SER"/>
    <property type="match status" value="1"/>
</dbReference>
<keyword evidence="2 5" id="KW-0645">Protease</keyword>
<keyword evidence="4 5" id="KW-0720">Serine protease</keyword>
<dbReference type="InterPro" id="IPR015500">
    <property type="entry name" value="Peptidase_S8_subtilisin-rel"/>
</dbReference>
<evidence type="ECO:0000256" key="5">
    <source>
        <dbReference type="PROSITE-ProRule" id="PRU01240"/>
    </source>
</evidence>
<dbReference type="EMBL" id="SMKU01000087">
    <property type="protein sequence ID" value="TDD85773.1"/>
    <property type="molecule type" value="Genomic_DNA"/>
</dbReference>
<reference evidence="9 10" key="1">
    <citation type="submission" date="2019-03" db="EMBL/GenBank/DDBJ databases">
        <title>Draft genome sequences of novel Actinobacteria.</title>
        <authorList>
            <person name="Sahin N."/>
            <person name="Ay H."/>
            <person name="Saygin H."/>
        </authorList>
    </citation>
    <scope>NUCLEOTIDE SEQUENCE [LARGE SCALE GENOMIC DNA]</scope>
    <source>
        <strain evidence="9 10">H3C3</strain>
    </source>
</reference>
<dbReference type="Proteomes" id="UP000294513">
    <property type="component" value="Unassembled WGS sequence"/>
</dbReference>
<dbReference type="InterPro" id="IPR000209">
    <property type="entry name" value="Peptidase_S8/S53_dom"/>
</dbReference>
<dbReference type="SUPFAM" id="SSF52743">
    <property type="entry name" value="Subtilisin-like"/>
    <property type="match status" value="1"/>
</dbReference>
<feature type="domain" description="Peptidase S8/S53" evidence="8">
    <location>
        <begin position="200"/>
        <end position="416"/>
    </location>
</feature>
<dbReference type="InterPro" id="IPR023827">
    <property type="entry name" value="Peptidase_S8_Asp-AS"/>
</dbReference>
<dbReference type="PRINTS" id="PR00723">
    <property type="entry name" value="SUBTILISIN"/>
</dbReference>
<evidence type="ECO:0000256" key="1">
    <source>
        <dbReference type="ARBA" id="ARBA00011073"/>
    </source>
</evidence>
<evidence type="ECO:0000256" key="3">
    <source>
        <dbReference type="ARBA" id="ARBA00022801"/>
    </source>
</evidence>
<evidence type="ECO:0000313" key="9">
    <source>
        <dbReference type="EMBL" id="TDD85773.1"/>
    </source>
</evidence>
<dbReference type="PANTHER" id="PTHR43806:SF11">
    <property type="entry name" value="CEREVISIN-RELATED"/>
    <property type="match status" value="1"/>
</dbReference>
<sequence length="448" mass="47840">MRTVHSPRSTRVGPPGPAVQRKPNGGEPRRTARRSVVPDCRLSPWAGAGSGRMGGRGAVTALGRRGPMFDQQARLERVLERHPDAVMVEVVPGRPALVRRDQILVAGHDAGAAEDLVRRWYDSRHDERGLTRLRLRAPAKVDVCELAVQLSGSGRHRRLSVSPNHLVQGQPMWWSGPADLPRPAPPVAAPVAEPGSAREDVTVAILDTGLSPHPWYEKADWFREQSDEVAEVLDGDLDFELDAQAGHGTFIAGVVLRHAPGARLRARRVIGGDGIGDEADVIRALAWLADWGGADVVNISLGCHTFDDRPSPVLSQALAALGRRTVVVACAGNAATDRPFWPAALKQVIGVAALDGDDRAPFSNYGWWVDACAPGVDVASSYVRFADARTRFDGYATWSGTSFAAPAVAGRIAGLAARDGLDAVTAADRVLDPAHRSTLPDLGVIISS</sequence>
<feature type="active site" description="Charge relay system" evidence="5">
    <location>
        <position position="207"/>
    </location>
</feature>
<dbReference type="GO" id="GO:0006508">
    <property type="term" value="P:proteolysis"/>
    <property type="evidence" value="ECO:0007669"/>
    <property type="project" value="UniProtKB-KW"/>
</dbReference>
<evidence type="ECO:0000256" key="4">
    <source>
        <dbReference type="ARBA" id="ARBA00022825"/>
    </source>
</evidence>
<feature type="region of interest" description="Disordered" evidence="7">
    <location>
        <begin position="1"/>
        <end position="35"/>
    </location>
</feature>
<proteinExistence type="inferred from homology"/>
<dbReference type="InterPro" id="IPR050131">
    <property type="entry name" value="Peptidase_S8_subtilisin-like"/>
</dbReference>
<evidence type="ECO:0000256" key="6">
    <source>
        <dbReference type="RuleBase" id="RU003355"/>
    </source>
</evidence>
<feature type="active site" description="Charge relay system" evidence="5">
    <location>
        <position position="247"/>
    </location>
</feature>
<comment type="similarity">
    <text evidence="1 5 6">Belongs to the peptidase S8 family.</text>
</comment>
<dbReference type="PANTHER" id="PTHR43806">
    <property type="entry name" value="PEPTIDASE S8"/>
    <property type="match status" value="1"/>
</dbReference>
<evidence type="ECO:0000313" key="10">
    <source>
        <dbReference type="Proteomes" id="UP000294513"/>
    </source>
</evidence>
<evidence type="ECO:0000256" key="2">
    <source>
        <dbReference type="ARBA" id="ARBA00022670"/>
    </source>
</evidence>
<gene>
    <name evidence="9" type="ORF">E1298_18295</name>
</gene>
<dbReference type="Gene3D" id="3.40.50.200">
    <property type="entry name" value="Peptidase S8/S53 domain"/>
    <property type="match status" value="1"/>
</dbReference>
<protein>
    <submittedName>
        <fullName evidence="9">Peptidase S8 and S53 subtilisin kexin sedolisin</fullName>
    </submittedName>
</protein>
<dbReference type="PROSITE" id="PS00136">
    <property type="entry name" value="SUBTILASE_ASP"/>
    <property type="match status" value="1"/>
</dbReference>
<feature type="active site" description="Charge relay system" evidence="5">
    <location>
        <position position="402"/>
    </location>
</feature>